<dbReference type="PANTHER" id="PTHR30055:SF234">
    <property type="entry name" value="HTH-TYPE TRANSCRIPTIONAL REGULATOR BETI"/>
    <property type="match status" value="1"/>
</dbReference>
<name>A0A255DM07_9MYCO</name>
<dbReference type="EMBL" id="NOZR01000020">
    <property type="protein sequence ID" value="OYN76683.1"/>
    <property type="molecule type" value="Genomic_DNA"/>
</dbReference>
<feature type="DNA-binding region" description="H-T-H motif" evidence="4">
    <location>
        <begin position="36"/>
        <end position="55"/>
    </location>
</feature>
<dbReference type="Pfam" id="PF00440">
    <property type="entry name" value="TetR_N"/>
    <property type="match status" value="1"/>
</dbReference>
<comment type="caution">
    <text evidence="6">The sequence shown here is derived from an EMBL/GenBank/DDBJ whole genome shotgun (WGS) entry which is preliminary data.</text>
</comment>
<dbReference type="InterPro" id="IPR009057">
    <property type="entry name" value="Homeodomain-like_sf"/>
</dbReference>
<dbReference type="OrthoDB" id="4722751at2"/>
<accession>A0A255DM07</accession>
<proteinExistence type="predicted"/>
<dbReference type="AlphaFoldDB" id="A0A255DM07"/>
<dbReference type="PANTHER" id="PTHR30055">
    <property type="entry name" value="HTH-TYPE TRANSCRIPTIONAL REGULATOR RUTR"/>
    <property type="match status" value="1"/>
</dbReference>
<dbReference type="PROSITE" id="PS50977">
    <property type="entry name" value="HTH_TETR_2"/>
    <property type="match status" value="1"/>
</dbReference>
<keyword evidence="1" id="KW-0805">Transcription regulation</keyword>
<sequence>MTSAAENARSDHGDLTGRILDAARRLVLQSGTRKLSLTEVAAVAGVSRQSIYRYFLSKEELIDALGRNEYQRFNAAMERAIEGLAGQARMEAALDVVATVLQDQPPRRIVDLDPRFAHEQIVGALPVITEGLIGVIRRCQRDGMPLAAAPRDLAAAIARTVLSHYTFPDQDAAAARRQIRAIVGLPTT</sequence>
<dbReference type="RefSeq" id="WP_094483059.1">
    <property type="nucleotide sequence ID" value="NZ_JACKSC010000131.1"/>
</dbReference>
<dbReference type="GO" id="GO:0003700">
    <property type="term" value="F:DNA-binding transcription factor activity"/>
    <property type="evidence" value="ECO:0007669"/>
    <property type="project" value="TreeGrafter"/>
</dbReference>
<reference evidence="6 7" key="1">
    <citation type="submission" date="2017-07" db="EMBL/GenBank/DDBJ databases">
        <title>The new phylogeny of genus Mycobacterium.</title>
        <authorList>
            <person name="Tortoli E."/>
            <person name="Trovato A."/>
            <person name="Cirillo D.M."/>
        </authorList>
    </citation>
    <scope>NUCLEOTIDE SEQUENCE [LARGE SCALE GENOMIC DNA]</scope>
    <source>
        <strain evidence="6 7">ATCC 33027</strain>
    </source>
</reference>
<evidence type="ECO:0000313" key="6">
    <source>
        <dbReference type="EMBL" id="OYN76683.1"/>
    </source>
</evidence>
<feature type="domain" description="HTH tetR-type" evidence="5">
    <location>
        <begin position="13"/>
        <end position="73"/>
    </location>
</feature>
<dbReference type="Gene3D" id="1.10.357.10">
    <property type="entry name" value="Tetracycline Repressor, domain 2"/>
    <property type="match status" value="1"/>
</dbReference>
<dbReference type="PRINTS" id="PR00455">
    <property type="entry name" value="HTHTETR"/>
</dbReference>
<dbReference type="Proteomes" id="UP000216063">
    <property type="component" value="Unassembled WGS sequence"/>
</dbReference>
<protein>
    <recommendedName>
        <fullName evidence="5">HTH tetR-type domain-containing protein</fullName>
    </recommendedName>
</protein>
<organism evidence="6 7">
    <name type="scientific">Mycolicibacterium sphagni</name>
    <dbReference type="NCBI Taxonomy" id="1786"/>
    <lineage>
        <taxon>Bacteria</taxon>
        <taxon>Bacillati</taxon>
        <taxon>Actinomycetota</taxon>
        <taxon>Actinomycetes</taxon>
        <taxon>Mycobacteriales</taxon>
        <taxon>Mycobacteriaceae</taxon>
        <taxon>Mycolicibacterium</taxon>
    </lineage>
</organism>
<evidence type="ECO:0000256" key="3">
    <source>
        <dbReference type="ARBA" id="ARBA00023163"/>
    </source>
</evidence>
<dbReference type="GO" id="GO:0000976">
    <property type="term" value="F:transcription cis-regulatory region binding"/>
    <property type="evidence" value="ECO:0007669"/>
    <property type="project" value="TreeGrafter"/>
</dbReference>
<dbReference type="InterPro" id="IPR050109">
    <property type="entry name" value="HTH-type_TetR-like_transc_reg"/>
</dbReference>
<evidence type="ECO:0000256" key="2">
    <source>
        <dbReference type="ARBA" id="ARBA00023125"/>
    </source>
</evidence>
<keyword evidence="3" id="KW-0804">Transcription</keyword>
<evidence type="ECO:0000313" key="7">
    <source>
        <dbReference type="Proteomes" id="UP000216063"/>
    </source>
</evidence>
<dbReference type="SUPFAM" id="SSF46689">
    <property type="entry name" value="Homeodomain-like"/>
    <property type="match status" value="1"/>
</dbReference>
<dbReference type="InterPro" id="IPR001647">
    <property type="entry name" value="HTH_TetR"/>
</dbReference>
<dbReference type="Gene3D" id="1.10.10.60">
    <property type="entry name" value="Homeodomain-like"/>
    <property type="match status" value="1"/>
</dbReference>
<keyword evidence="2 4" id="KW-0238">DNA-binding</keyword>
<evidence type="ECO:0000256" key="1">
    <source>
        <dbReference type="ARBA" id="ARBA00023015"/>
    </source>
</evidence>
<gene>
    <name evidence="6" type="ORF">CG716_21060</name>
</gene>
<evidence type="ECO:0000256" key="4">
    <source>
        <dbReference type="PROSITE-ProRule" id="PRU00335"/>
    </source>
</evidence>
<keyword evidence="7" id="KW-1185">Reference proteome</keyword>
<evidence type="ECO:0000259" key="5">
    <source>
        <dbReference type="PROSITE" id="PS50977"/>
    </source>
</evidence>